<proteinExistence type="predicted"/>
<organism evidence="1 2">
    <name type="scientific">Lentinula raphanica</name>
    <dbReference type="NCBI Taxonomy" id="153919"/>
    <lineage>
        <taxon>Eukaryota</taxon>
        <taxon>Fungi</taxon>
        <taxon>Dikarya</taxon>
        <taxon>Basidiomycota</taxon>
        <taxon>Agaricomycotina</taxon>
        <taxon>Agaricomycetes</taxon>
        <taxon>Agaricomycetidae</taxon>
        <taxon>Agaricales</taxon>
        <taxon>Marasmiineae</taxon>
        <taxon>Omphalotaceae</taxon>
        <taxon>Lentinula</taxon>
    </lineage>
</organism>
<keyword evidence="2" id="KW-1185">Reference proteome</keyword>
<gene>
    <name evidence="1" type="ORF">F5878DRAFT_606522</name>
</gene>
<comment type="caution">
    <text evidence="1">The sequence shown here is derived from an EMBL/GenBank/DDBJ whole genome shotgun (WGS) entry which is preliminary data.</text>
</comment>
<accession>A0AA38PH48</accession>
<evidence type="ECO:0000313" key="1">
    <source>
        <dbReference type="EMBL" id="KAJ3842855.1"/>
    </source>
</evidence>
<protein>
    <submittedName>
        <fullName evidence="1">Uncharacterized protein</fullName>
    </submittedName>
</protein>
<evidence type="ECO:0000313" key="2">
    <source>
        <dbReference type="Proteomes" id="UP001163846"/>
    </source>
</evidence>
<dbReference type="AlphaFoldDB" id="A0AA38PH48"/>
<dbReference type="EMBL" id="MU805992">
    <property type="protein sequence ID" value="KAJ3842855.1"/>
    <property type="molecule type" value="Genomic_DNA"/>
</dbReference>
<reference evidence="1" key="1">
    <citation type="submission" date="2022-08" db="EMBL/GenBank/DDBJ databases">
        <authorList>
            <consortium name="DOE Joint Genome Institute"/>
            <person name="Min B."/>
            <person name="Riley R."/>
            <person name="Sierra-Patev S."/>
            <person name="Naranjo-Ortiz M."/>
            <person name="Looney B."/>
            <person name="Konkel Z."/>
            <person name="Slot J.C."/>
            <person name="Sakamoto Y."/>
            <person name="Steenwyk J.L."/>
            <person name="Rokas A."/>
            <person name="Carro J."/>
            <person name="Camarero S."/>
            <person name="Ferreira P."/>
            <person name="Molpeceres G."/>
            <person name="Ruiz-Duenas F.J."/>
            <person name="Serrano A."/>
            <person name="Henrissat B."/>
            <person name="Drula E."/>
            <person name="Hughes K.W."/>
            <person name="Mata J.L."/>
            <person name="Ishikawa N.K."/>
            <person name="Vargas-Isla R."/>
            <person name="Ushijima S."/>
            <person name="Smith C.A."/>
            <person name="Ahrendt S."/>
            <person name="Andreopoulos W."/>
            <person name="He G."/>
            <person name="Labutti K."/>
            <person name="Lipzen A."/>
            <person name="Ng V."/>
            <person name="Sandor L."/>
            <person name="Barry K."/>
            <person name="Martinez A.T."/>
            <person name="Xiao Y."/>
            <person name="Gibbons J.G."/>
            <person name="Terashima K."/>
            <person name="Hibbett D.S."/>
            <person name="Grigoriev I.V."/>
        </authorList>
    </citation>
    <scope>NUCLEOTIDE SEQUENCE</scope>
    <source>
        <strain evidence="1">TFB9207</strain>
    </source>
</reference>
<sequence length="222" mass="24505">MISPCLLGYLGNVLGVHRKLCMLTSQAKVRPHAVACQCDRNSQGQPKDNYLSIMVAWPDVWPSRHDQMVQIRLGHSSPAWTSKIRHRAVSCLLFSCCFSLPHLASSLIGVVISVVLSTTSKFSGICADIVAEVCSDAMDPGASLFLHLALKLLPVPGALDRDACMRCIARARTRWKGMALDVEYGMAWSKEDKGHHFLYYLPFSSSYALIDVCSIQGTNRYS</sequence>
<dbReference type="Proteomes" id="UP001163846">
    <property type="component" value="Unassembled WGS sequence"/>
</dbReference>
<name>A0AA38PH48_9AGAR</name>